<gene>
    <name evidence="2" type="ORF">RIF29_16830</name>
</gene>
<proteinExistence type="predicted"/>
<dbReference type="AlphaFoldDB" id="A0AAN9ICD9"/>
<keyword evidence="3" id="KW-1185">Reference proteome</keyword>
<protein>
    <submittedName>
        <fullName evidence="2">Uncharacterized protein</fullName>
    </submittedName>
</protein>
<feature type="compositionally biased region" description="Polar residues" evidence="1">
    <location>
        <begin position="45"/>
        <end position="60"/>
    </location>
</feature>
<feature type="region of interest" description="Disordered" evidence="1">
    <location>
        <begin position="42"/>
        <end position="65"/>
    </location>
</feature>
<evidence type="ECO:0000313" key="3">
    <source>
        <dbReference type="Proteomes" id="UP001372338"/>
    </source>
</evidence>
<sequence length="222" mass="24732">MSSENHQHQHHSHHHHFYHHNLHIHQRSIFLPMLCSRPSIKDVSLPQSSRDPPGSFSNDPLSPRIGCTGQVKKHNKIAAGLSFSHRFSLTPKSSTTITSTTTPIVKYSKLKRLFSGKSLNTNTTTTATASSCGSSRPKATVKSGDVPKKHRCSRNENFVAISIENMDPPLPVIKRVHKSDEEGSKVDSLWKRRSGGAALKSLQLQQIHHPRHHLQLTSVFDG</sequence>
<dbReference type="PANTHER" id="PTHR36323:SF1">
    <property type="entry name" value="MYOTUBULARIN-LIKE PROTEIN"/>
    <property type="match status" value="1"/>
</dbReference>
<evidence type="ECO:0000256" key="1">
    <source>
        <dbReference type="SAM" id="MobiDB-lite"/>
    </source>
</evidence>
<organism evidence="2 3">
    <name type="scientific">Crotalaria pallida</name>
    <name type="common">Smooth rattlebox</name>
    <name type="synonym">Crotalaria striata</name>
    <dbReference type="NCBI Taxonomy" id="3830"/>
    <lineage>
        <taxon>Eukaryota</taxon>
        <taxon>Viridiplantae</taxon>
        <taxon>Streptophyta</taxon>
        <taxon>Embryophyta</taxon>
        <taxon>Tracheophyta</taxon>
        <taxon>Spermatophyta</taxon>
        <taxon>Magnoliopsida</taxon>
        <taxon>eudicotyledons</taxon>
        <taxon>Gunneridae</taxon>
        <taxon>Pentapetalae</taxon>
        <taxon>rosids</taxon>
        <taxon>fabids</taxon>
        <taxon>Fabales</taxon>
        <taxon>Fabaceae</taxon>
        <taxon>Papilionoideae</taxon>
        <taxon>50 kb inversion clade</taxon>
        <taxon>genistoids sensu lato</taxon>
        <taxon>core genistoids</taxon>
        <taxon>Crotalarieae</taxon>
        <taxon>Crotalaria</taxon>
    </lineage>
</organism>
<feature type="region of interest" description="Disordered" evidence="1">
    <location>
        <begin position="124"/>
        <end position="148"/>
    </location>
</feature>
<reference evidence="2 3" key="1">
    <citation type="submission" date="2024-01" db="EMBL/GenBank/DDBJ databases">
        <title>The genomes of 5 underutilized Papilionoideae crops provide insights into root nodulation and disease resistanc.</title>
        <authorList>
            <person name="Yuan L."/>
        </authorList>
    </citation>
    <scope>NUCLEOTIDE SEQUENCE [LARGE SCALE GENOMIC DNA]</scope>
    <source>
        <strain evidence="2">ZHUSHIDOU_FW_LH</strain>
        <tissue evidence="2">Leaf</tissue>
    </source>
</reference>
<evidence type="ECO:0000313" key="2">
    <source>
        <dbReference type="EMBL" id="KAK7275708.1"/>
    </source>
</evidence>
<accession>A0AAN9ICD9</accession>
<dbReference type="PANTHER" id="PTHR36323">
    <property type="entry name" value="MYOTUBULARIN-LIKE PROTEIN"/>
    <property type="match status" value="1"/>
</dbReference>
<dbReference type="Proteomes" id="UP001372338">
    <property type="component" value="Unassembled WGS sequence"/>
</dbReference>
<dbReference type="EMBL" id="JAYWIO010000003">
    <property type="protein sequence ID" value="KAK7275708.1"/>
    <property type="molecule type" value="Genomic_DNA"/>
</dbReference>
<name>A0AAN9ICD9_CROPI</name>
<comment type="caution">
    <text evidence="2">The sequence shown here is derived from an EMBL/GenBank/DDBJ whole genome shotgun (WGS) entry which is preliminary data.</text>
</comment>